<evidence type="ECO:0008006" key="3">
    <source>
        <dbReference type="Google" id="ProtNLM"/>
    </source>
</evidence>
<evidence type="ECO:0000313" key="2">
    <source>
        <dbReference type="Proteomes" id="UP001320831"/>
    </source>
</evidence>
<reference evidence="1 2" key="1">
    <citation type="submission" date="2022-09" db="EMBL/GenBank/DDBJ databases">
        <title>Chelativorans salina sp. nov., a novel slightly halophilic bacterium isolated from a saline lake sediment enrichment.</title>
        <authorList>
            <person name="Gao L."/>
            <person name="Fang B.-Z."/>
            <person name="Li W.-J."/>
        </authorList>
    </citation>
    <scope>NUCLEOTIDE SEQUENCE [LARGE SCALE GENOMIC DNA]</scope>
    <source>
        <strain evidence="1 2">EGI FJ00035</strain>
    </source>
</reference>
<organism evidence="1 2">
    <name type="scientific">Chelativorans salis</name>
    <dbReference type="NCBI Taxonomy" id="2978478"/>
    <lineage>
        <taxon>Bacteria</taxon>
        <taxon>Pseudomonadati</taxon>
        <taxon>Pseudomonadota</taxon>
        <taxon>Alphaproteobacteria</taxon>
        <taxon>Hyphomicrobiales</taxon>
        <taxon>Phyllobacteriaceae</taxon>
        <taxon>Chelativorans</taxon>
    </lineage>
</organism>
<keyword evidence="2" id="KW-1185">Reference proteome</keyword>
<name>A0ABT2LJW6_9HYPH</name>
<accession>A0ABT2LJW6</accession>
<sequence length="176" mass="19610">MQSEPPAHGDDLATASPQGEGQYFIEFRSRYALSYGHSFVIFGRLDQAGNMINPEVAGLHPASDSAVPYMLGHLVPVPAETGWSDGDLEDEYMSANWRVMLSKPEYDKVVAYIRDLQRDSPMWHAALYNCNAFVGEIASFMGYRTPFIWLKPQEFITKLRQMNGGANAIGTTRQAA</sequence>
<evidence type="ECO:0000313" key="1">
    <source>
        <dbReference type="EMBL" id="MCT7374717.1"/>
    </source>
</evidence>
<dbReference type="EMBL" id="JAOCZP010000002">
    <property type="protein sequence ID" value="MCT7374717.1"/>
    <property type="molecule type" value="Genomic_DNA"/>
</dbReference>
<proteinExistence type="predicted"/>
<gene>
    <name evidence="1" type="ORF">N5A92_06670</name>
</gene>
<comment type="caution">
    <text evidence="1">The sequence shown here is derived from an EMBL/GenBank/DDBJ whole genome shotgun (WGS) entry which is preliminary data.</text>
</comment>
<protein>
    <recommendedName>
        <fullName evidence="3">Lipoprotein</fullName>
    </recommendedName>
</protein>
<dbReference type="Proteomes" id="UP001320831">
    <property type="component" value="Unassembled WGS sequence"/>
</dbReference>